<dbReference type="InterPro" id="IPR052734">
    <property type="entry name" value="Nod_factor_acetyltransferase"/>
</dbReference>
<gene>
    <name evidence="3" type="ORF">G6047_01385</name>
</gene>
<dbReference type="Pfam" id="PF01757">
    <property type="entry name" value="Acyl_transf_3"/>
    <property type="match status" value="1"/>
</dbReference>
<evidence type="ECO:0000259" key="2">
    <source>
        <dbReference type="Pfam" id="PF01757"/>
    </source>
</evidence>
<comment type="caution">
    <text evidence="3">The sequence shown here is derived from an EMBL/GenBank/DDBJ whole genome shotgun (WGS) entry which is preliminary data.</text>
</comment>
<dbReference type="AlphaFoldDB" id="A0A972FJ81"/>
<name>A0A972FJ81_9FLAO</name>
<organism evidence="3 4">
    <name type="scientific">Flavobacterium silvaticum</name>
    <dbReference type="NCBI Taxonomy" id="1852020"/>
    <lineage>
        <taxon>Bacteria</taxon>
        <taxon>Pseudomonadati</taxon>
        <taxon>Bacteroidota</taxon>
        <taxon>Flavobacteriia</taxon>
        <taxon>Flavobacteriales</taxon>
        <taxon>Flavobacteriaceae</taxon>
        <taxon>Flavobacterium</taxon>
    </lineage>
</organism>
<feature type="domain" description="Acyltransferase 3" evidence="2">
    <location>
        <begin position="18"/>
        <end position="327"/>
    </location>
</feature>
<evidence type="ECO:0000313" key="3">
    <source>
        <dbReference type="EMBL" id="NMH26672.1"/>
    </source>
</evidence>
<feature type="transmembrane region" description="Helical" evidence="1">
    <location>
        <begin position="178"/>
        <end position="195"/>
    </location>
</feature>
<feature type="transmembrane region" description="Helical" evidence="1">
    <location>
        <begin position="76"/>
        <end position="94"/>
    </location>
</feature>
<dbReference type="InterPro" id="IPR002656">
    <property type="entry name" value="Acyl_transf_3_dom"/>
</dbReference>
<keyword evidence="1" id="KW-1133">Transmembrane helix</keyword>
<dbReference type="GO" id="GO:0016747">
    <property type="term" value="F:acyltransferase activity, transferring groups other than amino-acyl groups"/>
    <property type="evidence" value="ECO:0007669"/>
    <property type="project" value="InterPro"/>
</dbReference>
<dbReference type="PANTHER" id="PTHR37312:SF1">
    <property type="entry name" value="MEMBRANE-BOUND ACYLTRANSFERASE YKRP-RELATED"/>
    <property type="match status" value="1"/>
</dbReference>
<evidence type="ECO:0000256" key="1">
    <source>
        <dbReference type="SAM" id="Phobius"/>
    </source>
</evidence>
<keyword evidence="3" id="KW-0012">Acyltransferase</keyword>
<feature type="transmembrane region" description="Helical" evidence="1">
    <location>
        <begin position="207"/>
        <end position="226"/>
    </location>
</feature>
<proteinExistence type="predicted"/>
<dbReference type="PANTHER" id="PTHR37312">
    <property type="entry name" value="MEMBRANE-BOUND ACYLTRANSFERASE YKRP-RELATED"/>
    <property type="match status" value="1"/>
</dbReference>
<feature type="transmembrane region" description="Helical" evidence="1">
    <location>
        <begin position="313"/>
        <end position="331"/>
    </location>
</feature>
<keyword evidence="1" id="KW-0812">Transmembrane</keyword>
<feature type="transmembrane region" description="Helical" evidence="1">
    <location>
        <begin position="127"/>
        <end position="147"/>
    </location>
</feature>
<accession>A0A972FJ81</accession>
<dbReference type="Proteomes" id="UP000712080">
    <property type="component" value="Unassembled WGS sequence"/>
</dbReference>
<keyword evidence="3" id="KW-0808">Transferase</keyword>
<feature type="transmembrane region" description="Helical" evidence="1">
    <location>
        <begin position="154"/>
        <end position="172"/>
    </location>
</feature>
<sequence>MKITDNIPDTPKPSKRLDWVDQVKGLTIFLVVYGHNFPVYGKHIDSFRMPLFIMVAGFFHPRVSSAMKLKKRFKTVMIPYFIWSSLLFLFWLVIGRDYGDSAKLNLSPVKNFIGIFYSQGDRQYMDWGIPLWFLPNIFMTFVLLYLIRKIENRTIQYILLATIPIIGLLYPHFTKVNLPWSLNVAMVSLLFYAFGNHFFKSISNLPLNKSIILMFLTGILNIWLLGKNSKIEMYRASYGNELYFILNGISIGIFILLLFKTFPYFRFFGFIGKFSMTILALHLTALTFIKLVLMLACGQTEFNFSEWEKFSYTIVQIVLLIPVFFIINKYLPLLNGGYKKI</sequence>
<reference evidence="3" key="1">
    <citation type="submission" date="2020-02" db="EMBL/GenBank/DDBJ databases">
        <title>Flavobacterium sp. genome.</title>
        <authorList>
            <person name="Jung H.S."/>
            <person name="Baek J.H."/>
            <person name="Jeon C.O."/>
        </authorList>
    </citation>
    <scope>NUCLEOTIDE SEQUENCE</scope>
    <source>
        <strain evidence="3">SE-s28</strain>
    </source>
</reference>
<keyword evidence="1" id="KW-0472">Membrane</keyword>
<feature type="transmembrane region" description="Helical" evidence="1">
    <location>
        <begin position="274"/>
        <end position="293"/>
    </location>
</feature>
<keyword evidence="4" id="KW-1185">Reference proteome</keyword>
<dbReference type="EMBL" id="JAAMPU010000094">
    <property type="protein sequence ID" value="NMH26672.1"/>
    <property type="molecule type" value="Genomic_DNA"/>
</dbReference>
<protein>
    <submittedName>
        <fullName evidence="3">Acyltransferase family protein</fullName>
    </submittedName>
</protein>
<dbReference type="RefSeq" id="WP_169525678.1">
    <property type="nucleotide sequence ID" value="NZ_JAAMPU010000094.1"/>
</dbReference>
<evidence type="ECO:0000313" key="4">
    <source>
        <dbReference type="Proteomes" id="UP000712080"/>
    </source>
</evidence>
<feature type="transmembrane region" description="Helical" evidence="1">
    <location>
        <begin position="242"/>
        <end position="262"/>
    </location>
</feature>